<evidence type="ECO:0000313" key="4">
    <source>
        <dbReference type="EMBL" id="OAE25373.1"/>
    </source>
</evidence>
<dbReference type="GO" id="GO:0016829">
    <property type="term" value="F:lyase activity"/>
    <property type="evidence" value="ECO:0007669"/>
    <property type="project" value="UniProtKB-KW"/>
</dbReference>
<accession>A0A176VYA5</accession>
<dbReference type="PANTHER" id="PTHR33542:SF3">
    <property type="entry name" value="SIROHYDROCHLORIN FERROCHELATASE, CHLOROPLASTIC"/>
    <property type="match status" value="1"/>
</dbReference>
<name>A0A176VYA5_MARPO</name>
<dbReference type="InterPro" id="IPR050963">
    <property type="entry name" value="Sirohydro_Cobaltochel/CbiX"/>
</dbReference>
<reference evidence="4" key="1">
    <citation type="submission" date="2016-03" db="EMBL/GenBank/DDBJ databases">
        <title>Mechanisms controlling the formation of the plant cell surface in tip-growing cells are functionally conserved among land plants.</title>
        <authorList>
            <person name="Honkanen S."/>
            <person name="Jones V.A."/>
            <person name="Morieri G."/>
            <person name="Champion C."/>
            <person name="Hetherington A.J."/>
            <person name="Kelly S."/>
            <person name="Saint-Marcoux D."/>
            <person name="Proust H."/>
            <person name="Prescott H."/>
            <person name="Dolan L."/>
        </authorList>
    </citation>
    <scope>NUCLEOTIDE SEQUENCE [LARGE SCALE GENOMIC DNA]</scope>
    <source>
        <tissue evidence="4">Whole gametophyte</tissue>
    </source>
</reference>
<dbReference type="Pfam" id="PF01903">
    <property type="entry name" value="CbiX"/>
    <property type="match status" value="1"/>
</dbReference>
<keyword evidence="5" id="KW-1185">Reference proteome</keyword>
<gene>
    <name evidence="4" type="ORF">AXG93_4620s1880</name>
</gene>
<evidence type="ECO:0000313" key="5">
    <source>
        <dbReference type="Proteomes" id="UP000077202"/>
    </source>
</evidence>
<evidence type="ECO:0000256" key="1">
    <source>
        <dbReference type="ARBA" id="ARBA00022723"/>
    </source>
</evidence>
<dbReference type="GO" id="GO:0046872">
    <property type="term" value="F:metal ion binding"/>
    <property type="evidence" value="ECO:0007669"/>
    <property type="project" value="UniProtKB-KW"/>
</dbReference>
<dbReference type="SMR" id="A0A176VYA5"/>
<dbReference type="SUPFAM" id="SSF53800">
    <property type="entry name" value="Chelatase"/>
    <property type="match status" value="1"/>
</dbReference>
<evidence type="ECO:0000256" key="3">
    <source>
        <dbReference type="SAM" id="MobiDB-lite"/>
    </source>
</evidence>
<evidence type="ECO:0000256" key="2">
    <source>
        <dbReference type="ARBA" id="ARBA00023239"/>
    </source>
</evidence>
<comment type="caution">
    <text evidence="4">The sequence shown here is derived from an EMBL/GenBank/DDBJ whole genome shotgun (WGS) entry which is preliminary data.</text>
</comment>
<dbReference type="InterPro" id="IPR002762">
    <property type="entry name" value="CbiX-like"/>
</dbReference>
<dbReference type="AlphaFoldDB" id="A0A176VYA5"/>
<dbReference type="PANTHER" id="PTHR33542">
    <property type="entry name" value="SIROHYDROCHLORIN FERROCHELATASE, CHLOROPLASTIC"/>
    <property type="match status" value="1"/>
</dbReference>
<proteinExistence type="predicted"/>
<evidence type="ECO:0008006" key="6">
    <source>
        <dbReference type="Google" id="ProtNLM"/>
    </source>
</evidence>
<protein>
    <recommendedName>
        <fullName evidence="6">Sirohydrochlorin ferrochelatase, chloroplastic</fullName>
    </recommendedName>
</protein>
<sequence length="290" mass="31564">MPAQSVVLVVPVPVPGPSFRRGAEACGALGSAKPCLGFSSSSGSRSSSSHVSARDLSSFRFSSFHDLLLPRRPRAKRPTMGGGGVTPLPASGTPVQSKLGDGDGIVIVDHGSRRAQSNAMLHEFVKMYKEKTGRLIVEAAHMVSNVLYYEELADPTISDAFDRCVEQGATRIIISPYFLFPGRHWDKDIPSIVAEAAKKHHNVPYLVTAPIGLHELMVTVINDRMEYCLSQVAGEVSECDMCDGPEIEQGRYSITRIQGLFCYWILNLITGLFDLLPAKFSGRFSPPLKS</sequence>
<organism evidence="4 5">
    <name type="scientific">Marchantia polymorpha subsp. ruderalis</name>
    <dbReference type="NCBI Taxonomy" id="1480154"/>
    <lineage>
        <taxon>Eukaryota</taxon>
        <taxon>Viridiplantae</taxon>
        <taxon>Streptophyta</taxon>
        <taxon>Embryophyta</taxon>
        <taxon>Marchantiophyta</taxon>
        <taxon>Marchantiopsida</taxon>
        <taxon>Marchantiidae</taxon>
        <taxon>Marchantiales</taxon>
        <taxon>Marchantiaceae</taxon>
        <taxon>Marchantia</taxon>
    </lineage>
</organism>
<dbReference type="CDD" id="cd03416">
    <property type="entry name" value="CbiX_SirB_N"/>
    <property type="match status" value="1"/>
</dbReference>
<keyword evidence="1" id="KW-0479">Metal-binding</keyword>
<dbReference type="Proteomes" id="UP000077202">
    <property type="component" value="Unassembled WGS sequence"/>
</dbReference>
<keyword evidence="2" id="KW-0456">Lyase</keyword>
<dbReference type="Gene3D" id="3.40.50.1400">
    <property type="match status" value="1"/>
</dbReference>
<dbReference type="EMBL" id="LVLJ01002341">
    <property type="protein sequence ID" value="OAE25373.1"/>
    <property type="molecule type" value="Genomic_DNA"/>
</dbReference>
<feature type="region of interest" description="Disordered" evidence="3">
    <location>
        <begin position="73"/>
        <end position="95"/>
    </location>
</feature>